<organism evidence="1">
    <name type="scientific">Rhizophora mucronata</name>
    <name type="common">Asiatic mangrove</name>
    <dbReference type="NCBI Taxonomy" id="61149"/>
    <lineage>
        <taxon>Eukaryota</taxon>
        <taxon>Viridiplantae</taxon>
        <taxon>Streptophyta</taxon>
        <taxon>Embryophyta</taxon>
        <taxon>Tracheophyta</taxon>
        <taxon>Spermatophyta</taxon>
        <taxon>Magnoliopsida</taxon>
        <taxon>eudicotyledons</taxon>
        <taxon>Gunneridae</taxon>
        <taxon>Pentapetalae</taxon>
        <taxon>rosids</taxon>
        <taxon>fabids</taxon>
        <taxon>Malpighiales</taxon>
        <taxon>Rhizophoraceae</taxon>
        <taxon>Rhizophora</taxon>
    </lineage>
</organism>
<accession>A0A2P2IZX9</accession>
<evidence type="ECO:0000313" key="1">
    <source>
        <dbReference type="EMBL" id="MBW86778.1"/>
    </source>
</evidence>
<dbReference type="AlphaFoldDB" id="A0A2P2IZX9"/>
<name>A0A2P2IZX9_RHIMU</name>
<dbReference type="EMBL" id="GGEC01006295">
    <property type="protein sequence ID" value="MBW86778.1"/>
    <property type="molecule type" value="Transcribed_RNA"/>
</dbReference>
<protein>
    <submittedName>
        <fullName evidence="1">Uncharacterized protein</fullName>
    </submittedName>
</protein>
<reference evidence="1" key="1">
    <citation type="submission" date="2018-02" db="EMBL/GenBank/DDBJ databases">
        <title>Rhizophora mucronata_Transcriptome.</title>
        <authorList>
            <person name="Meera S.P."/>
            <person name="Sreeshan A."/>
            <person name="Augustine A."/>
        </authorList>
    </citation>
    <scope>NUCLEOTIDE SEQUENCE</scope>
    <source>
        <tissue evidence="1">Leaf</tissue>
    </source>
</reference>
<proteinExistence type="predicted"/>
<sequence length="22" mass="2668">MLLDTGKLMFLRTIVYFIAYRC</sequence>